<accession>A0ABR9K8A4</accession>
<proteinExistence type="predicted"/>
<dbReference type="EMBL" id="JADBEF010000001">
    <property type="protein sequence ID" value="MBE1558045.1"/>
    <property type="molecule type" value="Genomic_DNA"/>
</dbReference>
<protein>
    <submittedName>
        <fullName evidence="1">Beta-glucosidase/6-phospho-beta-glucosidase/beta-galactosidase</fullName>
    </submittedName>
</protein>
<name>A0ABR9K8A4_9ACTN</name>
<dbReference type="Proteomes" id="UP000661607">
    <property type="component" value="Unassembled WGS sequence"/>
</dbReference>
<evidence type="ECO:0000313" key="1">
    <source>
        <dbReference type="EMBL" id="MBE1558045.1"/>
    </source>
</evidence>
<comment type="caution">
    <text evidence="1">The sequence shown here is derived from an EMBL/GenBank/DDBJ whole genome shotgun (WGS) entry which is preliminary data.</text>
</comment>
<sequence length="29" mass="3400">MHVDYATRRRTPEESALWLRDVIGKNALT</sequence>
<reference evidence="1 2" key="1">
    <citation type="submission" date="2020-10" db="EMBL/GenBank/DDBJ databases">
        <title>Sequencing the genomes of 1000 actinobacteria strains.</title>
        <authorList>
            <person name="Klenk H.-P."/>
        </authorList>
    </citation>
    <scope>NUCLEOTIDE SEQUENCE [LARGE SCALE GENOMIC DNA]</scope>
    <source>
        <strain evidence="1 2">DSM 43748</strain>
    </source>
</reference>
<gene>
    <name evidence="1" type="ORF">H4W81_000824</name>
</gene>
<keyword evidence="2" id="KW-1185">Reference proteome</keyword>
<evidence type="ECO:0000313" key="2">
    <source>
        <dbReference type="Proteomes" id="UP000661607"/>
    </source>
</evidence>
<organism evidence="1 2">
    <name type="scientific">Nonomuraea africana</name>
    <dbReference type="NCBI Taxonomy" id="46171"/>
    <lineage>
        <taxon>Bacteria</taxon>
        <taxon>Bacillati</taxon>
        <taxon>Actinomycetota</taxon>
        <taxon>Actinomycetes</taxon>
        <taxon>Streptosporangiales</taxon>
        <taxon>Streptosporangiaceae</taxon>
        <taxon>Nonomuraea</taxon>
    </lineage>
</organism>